<feature type="domain" description="ATP-grasp" evidence="11">
    <location>
        <begin position="118"/>
        <end position="343"/>
    </location>
</feature>
<dbReference type="PROSITE" id="PS00844">
    <property type="entry name" value="DALA_DALA_LIGASE_2"/>
    <property type="match status" value="1"/>
</dbReference>
<evidence type="ECO:0000313" key="13">
    <source>
        <dbReference type="Proteomes" id="UP000019804"/>
    </source>
</evidence>
<dbReference type="SUPFAM" id="SSF56059">
    <property type="entry name" value="Glutathione synthetase ATP-binding domain-like"/>
    <property type="match status" value="1"/>
</dbReference>
<keyword evidence="4" id="KW-0436">Ligase</keyword>
<dbReference type="RefSeq" id="XP_040643405.1">
    <property type="nucleotide sequence ID" value="XM_040779880.1"/>
</dbReference>
<keyword evidence="7" id="KW-0133">Cell shape</keyword>
<dbReference type="GO" id="GO:0071555">
    <property type="term" value="P:cell wall organization"/>
    <property type="evidence" value="ECO:0007669"/>
    <property type="project" value="UniProtKB-KW"/>
</dbReference>
<dbReference type="GO" id="GO:0005524">
    <property type="term" value="F:ATP binding"/>
    <property type="evidence" value="ECO:0007669"/>
    <property type="project" value="UniProtKB-UniRule"/>
</dbReference>
<evidence type="ECO:0000313" key="12">
    <source>
        <dbReference type="EMBL" id="EYE99717.1"/>
    </source>
</evidence>
<dbReference type="Pfam" id="PF07478">
    <property type="entry name" value="Dala_Dala_lig_C"/>
    <property type="match status" value="1"/>
</dbReference>
<evidence type="ECO:0000256" key="1">
    <source>
        <dbReference type="ARBA" id="ARBA00004496"/>
    </source>
</evidence>
<dbReference type="GeneID" id="63695004"/>
<sequence length="359" mass="39871">MAPLVIAFFYESFSLYRSRGYSVEDCVELDQDQTIEAVAQSLRSNGYEVVLVGDVKELVSRIANGEHELWDLAFSISEGIYGAGREAQVPGLLEAYRIPHVLSDAATLALCLDKGKTKMILEHHGIPTAPFAIVPALWDSYDPIIKTVSQLVERSVHAEELKDFPLFIKPACEGSSKGIYPFSRVTCPSELEAGVKKLQSQFFGQSILVEKYLTGNEYTVSLLGTGSYAKVLGSLQINWSNPVDGGFLTISNKNEEGNDHLEQLVDAHNNPEVQAAEDLALRAWRALECCDVGRVDVRFGANGKPYVLELNPLPGLRPQWSNLVKTAEYHGISHKMLLGRVVDSCLQRYPDLRQKRRDM</sequence>
<keyword evidence="13" id="KW-1185">Reference proteome</keyword>
<evidence type="ECO:0000256" key="2">
    <source>
        <dbReference type="ARBA" id="ARBA00010871"/>
    </source>
</evidence>
<dbReference type="Gene3D" id="3.30.470.20">
    <property type="entry name" value="ATP-grasp fold, B domain"/>
    <property type="match status" value="1"/>
</dbReference>
<keyword evidence="9" id="KW-0961">Cell wall biogenesis/degradation</keyword>
<dbReference type="EMBL" id="KK088411">
    <property type="protein sequence ID" value="EYE99717.1"/>
    <property type="molecule type" value="Genomic_DNA"/>
</dbReference>
<dbReference type="SUPFAM" id="SSF52440">
    <property type="entry name" value="PreATP-grasp domain"/>
    <property type="match status" value="1"/>
</dbReference>
<evidence type="ECO:0000256" key="5">
    <source>
        <dbReference type="ARBA" id="ARBA00022741"/>
    </source>
</evidence>
<keyword evidence="6 10" id="KW-0067">ATP-binding</keyword>
<dbReference type="Gene3D" id="3.40.50.20">
    <property type="match status" value="1"/>
</dbReference>
<accession>A0A017SRV9</accession>
<dbReference type="GO" id="GO:0046872">
    <property type="term" value="F:metal ion binding"/>
    <property type="evidence" value="ECO:0007669"/>
    <property type="project" value="InterPro"/>
</dbReference>
<comment type="subcellular location">
    <subcellularLocation>
        <location evidence="1">Cytoplasm</location>
    </subcellularLocation>
</comment>
<dbReference type="GO" id="GO:0005737">
    <property type="term" value="C:cytoplasm"/>
    <property type="evidence" value="ECO:0007669"/>
    <property type="project" value="UniProtKB-SubCell"/>
</dbReference>
<evidence type="ECO:0000256" key="3">
    <source>
        <dbReference type="ARBA" id="ARBA00022490"/>
    </source>
</evidence>
<comment type="similarity">
    <text evidence="2">Belongs to the D-alanine--D-alanine ligase family.</text>
</comment>
<proteinExistence type="inferred from homology"/>
<evidence type="ECO:0000259" key="11">
    <source>
        <dbReference type="PROSITE" id="PS50975"/>
    </source>
</evidence>
<dbReference type="PANTHER" id="PTHR23132:SF23">
    <property type="entry name" value="D-ALANINE--D-ALANINE LIGASE B"/>
    <property type="match status" value="1"/>
</dbReference>
<reference evidence="13" key="1">
    <citation type="journal article" date="2014" name="Nat. Commun.">
        <title>Genomic adaptations of the halophilic Dead Sea filamentous fungus Eurotium rubrum.</title>
        <authorList>
            <person name="Kis-Papo T."/>
            <person name="Weig A.R."/>
            <person name="Riley R."/>
            <person name="Persoh D."/>
            <person name="Salamov A."/>
            <person name="Sun H."/>
            <person name="Lipzen A."/>
            <person name="Wasser S.P."/>
            <person name="Rambold G."/>
            <person name="Grigoriev I.V."/>
            <person name="Nevo E."/>
        </authorList>
    </citation>
    <scope>NUCLEOTIDE SEQUENCE [LARGE SCALE GENOMIC DNA]</scope>
    <source>
        <strain evidence="13">CBS 135680</strain>
    </source>
</reference>
<dbReference type="Gene3D" id="3.30.1490.20">
    <property type="entry name" value="ATP-grasp fold, A domain"/>
    <property type="match status" value="1"/>
</dbReference>
<evidence type="ECO:0000256" key="9">
    <source>
        <dbReference type="ARBA" id="ARBA00023316"/>
    </source>
</evidence>
<gene>
    <name evidence="12" type="ORF">EURHEDRAFT_398880</name>
</gene>
<keyword evidence="5 10" id="KW-0547">Nucleotide-binding</keyword>
<dbReference type="InterPro" id="IPR011761">
    <property type="entry name" value="ATP-grasp"/>
</dbReference>
<dbReference type="InterPro" id="IPR013815">
    <property type="entry name" value="ATP_grasp_subdomain_1"/>
</dbReference>
<dbReference type="InterPro" id="IPR016185">
    <property type="entry name" value="PreATP-grasp_dom_sf"/>
</dbReference>
<keyword evidence="3" id="KW-0963">Cytoplasm</keyword>
<dbReference type="GO" id="GO:0008360">
    <property type="term" value="P:regulation of cell shape"/>
    <property type="evidence" value="ECO:0007669"/>
    <property type="project" value="UniProtKB-KW"/>
</dbReference>
<evidence type="ECO:0000256" key="7">
    <source>
        <dbReference type="ARBA" id="ARBA00022960"/>
    </source>
</evidence>
<name>A0A017SRV9_ASPRC</name>
<evidence type="ECO:0000256" key="6">
    <source>
        <dbReference type="ARBA" id="ARBA00022840"/>
    </source>
</evidence>
<dbReference type="InterPro" id="IPR011095">
    <property type="entry name" value="Dala_Dala_lig_C"/>
</dbReference>
<dbReference type="AlphaFoldDB" id="A0A017SRV9"/>
<dbReference type="Proteomes" id="UP000019804">
    <property type="component" value="Unassembled WGS sequence"/>
</dbReference>
<dbReference type="InterPro" id="IPR000291">
    <property type="entry name" value="D-Ala_lig_Van_CS"/>
</dbReference>
<keyword evidence="8" id="KW-0573">Peptidoglycan synthesis</keyword>
<evidence type="ECO:0000256" key="10">
    <source>
        <dbReference type="PROSITE-ProRule" id="PRU00409"/>
    </source>
</evidence>
<organism evidence="12 13">
    <name type="scientific">Aspergillus ruber (strain CBS 135680)</name>
    <dbReference type="NCBI Taxonomy" id="1388766"/>
    <lineage>
        <taxon>Eukaryota</taxon>
        <taxon>Fungi</taxon>
        <taxon>Dikarya</taxon>
        <taxon>Ascomycota</taxon>
        <taxon>Pezizomycotina</taxon>
        <taxon>Eurotiomycetes</taxon>
        <taxon>Eurotiomycetidae</taxon>
        <taxon>Eurotiales</taxon>
        <taxon>Aspergillaceae</taxon>
        <taxon>Aspergillus</taxon>
        <taxon>Aspergillus subgen. Aspergillus</taxon>
    </lineage>
</organism>
<evidence type="ECO:0000256" key="4">
    <source>
        <dbReference type="ARBA" id="ARBA00022598"/>
    </source>
</evidence>
<dbReference type="GO" id="GO:0008716">
    <property type="term" value="F:D-alanine-D-alanine ligase activity"/>
    <property type="evidence" value="ECO:0007669"/>
    <property type="project" value="InterPro"/>
</dbReference>
<evidence type="ECO:0000256" key="8">
    <source>
        <dbReference type="ARBA" id="ARBA00022984"/>
    </source>
</evidence>
<dbReference type="HOGENOM" id="CLU_039268_2_1_1"/>
<dbReference type="PANTHER" id="PTHR23132">
    <property type="entry name" value="D-ALANINE--D-ALANINE LIGASE"/>
    <property type="match status" value="1"/>
</dbReference>
<protein>
    <submittedName>
        <fullName evidence="12">Glutathione synthetase ATP-binding domain-like protein</fullName>
    </submittedName>
</protein>
<dbReference type="PROSITE" id="PS50975">
    <property type="entry name" value="ATP_GRASP"/>
    <property type="match status" value="1"/>
</dbReference>
<dbReference type="STRING" id="1388766.A0A017SRV9"/>
<dbReference type="OrthoDB" id="2013972at2759"/>